<evidence type="ECO:0000313" key="8">
    <source>
        <dbReference type="Proteomes" id="UP000316079"/>
    </source>
</evidence>
<comment type="subcellular location">
    <subcellularLocation>
        <location evidence="1">Nucleus</location>
    </subcellularLocation>
</comment>
<keyword evidence="3" id="KW-0862">Zinc</keyword>
<dbReference type="InterPro" id="IPR013087">
    <property type="entry name" value="Znf_C2H2_type"/>
</dbReference>
<dbReference type="PANTHER" id="PTHR16516">
    <property type="entry name" value="AGAP007109-PA"/>
    <property type="match status" value="1"/>
</dbReference>
<dbReference type="Gene3D" id="2.170.270.10">
    <property type="entry name" value="SET domain"/>
    <property type="match status" value="1"/>
</dbReference>
<dbReference type="GO" id="GO:0014003">
    <property type="term" value="P:oligodendrocyte development"/>
    <property type="evidence" value="ECO:0007669"/>
    <property type="project" value="TreeGrafter"/>
</dbReference>
<evidence type="ECO:0000256" key="2">
    <source>
        <dbReference type="ARBA" id="ARBA00023242"/>
    </source>
</evidence>
<feature type="domain" description="C2H2-type" evidence="5">
    <location>
        <begin position="424"/>
        <end position="451"/>
    </location>
</feature>
<feature type="compositionally biased region" description="Basic and acidic residues" evidence="4">
    <location>
        <begin position="250"/>
        <end position="260"/>
    </location>
</feature>
<dbReference type="Gene3D" id="3.30.160.60">
    <property type="entry name" value="Classic Zinc Finger"/>
    <property type="match status" value="1"/>
</dbReference>
<dbReference type="SUPFAM" id="SSF82199">
    <property type="entry name" value="SET domain"/>
    <property type="match status" value="1"/>
</dbReference>
<dbReference type="EMBL" id="SRMA01004814">
    <property type="protein sequence ID" value="TRZ03626.1"/>
    <property type="molecule type" value="Genomic_DNA"/>
</dbReference>
<feature type="domain" description="C2H2-type" evidence="5">
    <location>
        <begin position="465"/>
        <end position="488"/>
    </location>
</feature>
<organism evidence="7 8">
    <name type="scientific">Danionella cerebrum</name>
    <dbReference type="NCBI Taxonomy" id="2873325"/>
    <lineage>
        <taxon>Eukaryota</taxon>
        <taxon>Metazoa</taxon>
        <taxon>Chordata</taxon>
        <taxon>Craniata</taxon>
        <taxon>Vertebrata</taxon>
        <taxon>Euteleostomi</taxon>
        <taxon>Actinopterygii</taxon>
        <taxon>Neopterygii</taxon>
        <taxon>Teleostei</taxon>
        <taxon>Ostariophysi</taxon>
        <taxon>Cypriniformes</taxon>
        <taxon>Danionidae</taxon>
        <taxon>Danioninae</taxon>
        <taxon>Danionella</taxon>
    </lineage>
</organism>
<dbReference type="STRING" id="623744.A0A553RN69"/>
<dbReference type="GO" id="GO:0005634">
    <property type="term" value="C:nucleus"/>
    <property type="evidence" value="ECO:0007669"/>
    <property type="project" value="UniProtKB-SubCell"/>
</dbReference>
<dbReference type="GO" id="GO:0006355">
    <property type="term" value="P:regulation of DNA-templated transcription"/>
    <property type="evidence" value="ECO:0007669"/>
    <property type="project" value="TreeGrafter"/>
</dbReference>
<keyword evidence="3" id="KW-0479">Metal-binding</keyword>
<evidence type="ECO:0008006" key="9">
    <source>
        <dbReference type="Google" id="ProtNLM"/>
    </source>
</evidence>
<sequence>MEDSIIPRSLWNNDSRILHPDFHTSVQVTQDIQAGTSFGPCVLHNTFYDTIAFIALKSFDKRNKSYIFRVDPEAMKSSPLVVPWLRLVQAARGSEEQNTEAYLKGGQLHFRTIRDVKEGEELLVWYDEELSHLLGFRDMKTKPLTDGYTCARCGQAFKNENPFLAHCRFLCAQEKVDFHHPSNQQKQEVKRPRKVVDFHNIARDLEQKINGFSEDMATSRKRNHEASFSPKSRKTVLMEKTNNTQHVIKDIEHIHEDSSDRLSTNDSKRIKSNHSTKLGKQPEPSNTNQSPQHEMVPDTGLQSICSAFSFVLPKSTNSEQKSAFSEPSKHTLSESQIPSEMDSNVDSLDSKSSLGYRNDLASHLFHTDLPGIHASGAIPGSLTMGGYYYAPDHWSRVLGGQLQSASTLTVLPPTFTPLGVSVQNWCAKCNLSFRMTSDLVFHMRSHHKKEFAAEAQVRRRREEKLTCPICNEYFRERHHLSRHMTSHN</sequence>
<dbReference type="PROSITE" id="PS00028">
    <property type="entry name" value="ZINC_FINGER_C2H2_1"/>
    <property type="match status" value="2"/>
</dbReference>
<dbReference type="InterPro" id="IPR001214">
    <property type="entry name" value="SET_dom"/>
</dbReference>
<feature type="region of interest" description="Disordered" evidence="4">
    <location>
        <begin position="212"/>
        <end position="234"/>
    </location>
</feature>
<dbReference type="InterPro" id="IPR052296">
    <property type="entry name" value="TR-Histone_Methyltrans"/>
</dbReference>
<protein>
    <recommendedName>
        <fullName evidence="9">PR domain zinc finger protein 8</fullName>
    </recommendedName>
</protein>
<feature type="region of interest" description="Disordered" evidence="4">
    <location>
        <begin position="317"/>
        <end position="349"/>
    </location>
</feature>
<gene>
    <name evidence="7" type="ORF">DNTS_008596</name>
</gene>
<evidence type="ECO:0000259" key="6">
    <source>
        <dbReference type="PROSITE" id="PS50280"/>
    </source>
</evidence>
<dbReference type="PROSITE" id="PS50280">
    <property type="entry name" value="SET"/>
    <property type="match status" value="1"/>
</dbReference>
<evidence type="ECO:0000256" key="3">
    <source>
        <dbReference type="PROSITE-ProRule" id="PRU00042"/>
    </source>
</evidence>
<feature type="domain" description="C2H2-type" evidence="5">
    <location>
        <begin position="148"/>
        <end position="176"/>
    </location>
</feature>
<name>A0A553RN69_9TELE</name>
<feature type="compositionally biased region" description="Polar residues" evidence="4">
    <location>
        <begin position="273"/>
        <end position="292"/>
    </location>
</feature>
<accession>A0A553RN69</accession>
<feature type="region of interest" description="Disordered" evidence="4">
    <location>
        <begin position="250"/>
        <end position="297"/>
    </location>
</feature>
<keyword evidence="8" id="KW-1185">Reference proteome</keyword>
<dbReference type="OrthoDB" id="5814089at2759"/>
<dbReference type="InterPro" id="IPR046341">
    <property type="entry name" value="SET_dom_sf"/>
</dbReference>
<feature type="domain" description="SET" evidence="6">
    <location>
        <begin position="3"/>
        <end position="127"/>
    </location>
</feature>
<keyword evidence="3" id="KW-0863">Zinc-finger</keyword>
<dbReference type="Pfam" id="PF21549">
    <property type="entry name" value="PRDM2_PR"/>
    <property type="match status" value="1"/>
</dbReference>
<proteinExistence type="predicted"/>
<dbReference type="PANTHER" id="PTHR16516:SF5">
    <property type="entry name" value="ZINC FINGER PROTEIN 488"/>
    <property type="match status" value="1"/>
</dbReference>
<evidence type="ECO:0000256" key="1">
    <source>
        <dbReference type="ARBA" id="ARBA00004123"/>
    </source>
</evidence>
<dbReference type="AlphaFoldDB" id="A0A553RN69"/>
<dbReference type="SMART" id="SM00355">
    <property type="entry name" value="ZnF_C2H2"/>
    <property type="match status" value="3"/>
</dbReference>
<reference evidence="7 8" key="1">
    <citation type="journal article" date="2019" name="Sci. Data">
        <title>Hybrid genome assembly and annotation of Danionella translucida.</title>
        <authorList>
            <person name="Kadobianskyi M."/>
            <person name="Schulze L."/>
            <person name="Schuelke M."/>
            <person name="Judkewitz B."/>
        </authorList>
    </citation>
    <scope>NUCLEOTIDE SEQUENCE [LARGE SCALE GENOMIC DNA]</scope>
    <source>
        <strain evidence="7 8">Bolton</strain>
    </source>
</reference>
<evidence type="ECO:0000313" key="7">
    <source>
        <dbReference type="EMBL" id="TRZ03626.1"/>
    </source>
</evidence>
<evidence type="ECO:0000259" key="5">
    <source>
        <dbReference type="PROSITE" id="PS50157"/>
    </source>
</evidence>
<dbReference type="PROSITE" id="PS50157">
    <property type="entry name" value="ZINC_FINGER_C2H2_2"/>
    <property type="match status" value="3"/>
</dbReference>
<evidence type="ECO:0000256" key="4">
    <source>
        <dbReference type="SAM" id="MobiDB-lite"/>
    </source>
</evidence>
<keyword evidence="2" id="KW-0539">Nucleus</keyword>
<dbReference type="InterPro" id="IPR044402">
    <property type="entry name" value="PRDM8-like_PR/SET"/>
</dbReference>
<dbReference type="InterPro" id="IPR036236">
    <property type="entry name" value="Znf_C2H2_sf"/>
</dbReference>
<dbReference type="CDD" id="cd19192">
    <property type="entry name" value="PR-SET_PRDM8"/>
    <property type="match status" value="1"/>
</dbReference>
<dbReference type="GO" id="GO:0008270">
    <property type="term" value="F:zinc ion binding"/>
    <property type="evidence" value="ECO:0007669"/>
    <property type="project" value="UniProtKB-KW"/>
</dbReference>
<dbReference type="SUPFAM" id="SSF57667">
    <property type="entry name" value="beta-beta-alpha zinc fingers"/>
    <property type="match status" value="1"/>
</dbReference>
<feature type="compositionally biased region" description="Polar residues" evidence="4">
    <location>
        <begin position="333"/>
        <end position="349"/>
    </location>
</feature>
<comment type="caution">
    <text evidence="7">The sequence shown here is derived from an EMBL/GenBank/DDBJ whole genome shotgun (WGS) entry which is preliminary data.</text>
</comment>
<dbReference type="Proteomes" id="UP000316079">
    <property type="component" value="Unassembled WGS sequence"/>
</dbReference>